<dbReference type="PANTHER" id="PTHR42942">
    <property type="entry name" value="6-O-METHYLGUANINE DNA METHYLTRANSFERASE"/>
    <property type="match status" value="1"/>
</dbReference>
<protein>
    <submittedName>
        <fullName evidence="3">O(6)-alkylguanine repair protein YbaZ</fullName>
    </submittedName>
</protein>
<name>A0A1H3JUJ4_9MICO</name>
<dbReference type="GO" id="GO:0003824">
    <property type="term" value="F:catalytic activity"/>
    <property type="evidence" value="ECO:0007669"/>
    <property type="project" value="InterPro"/>
</dbReference>
<dbReference type="STRING" id="381665.SAMN05216554_0299"/>
<dbReference type="EMBL" id="FNPZ01000001">
    <property type="protein sequence ID" value="SDY43018.1"/>
    <property type="molecule type" value="Genomic_DNA"/>
</dbReference>
<accession>A0A1H3JUJ4</accession>
<dbReference type="OrthoDB" id="9132167at2"/>
<dbReference type="Pfam" id="PF01035">
    <property type="entry name" value="DNA_binding_1"/>
    <property type="match status" value="1"/>
</dbReference>
<dbReference type="Gene3D" id="1.10.10.10">
    <property type="entry name" value="Winged helix-like DNA-binding domain superfamily/Winged helix DNA-binding domain"/>
    <property type="match status" value="1"/>
</dbReference>
<evidence type="ECO:0000313" key="4">
    <source>
        <dbReference type="Proteomes" id="UP000198891"/>
    </source>
</evidence>
<dbReference type="RefSeq" id="WP_092547815.1">
    <property type="nucleotide sequence ID" value="NZ_FNPZ01000001.1"/>
</dbReference>
<dbReference type="CDD" id="cd06445">
    <property type="entry name" value="ATase"/>
    <property type="match status" value="1"/>
</dbReference>
<keyword evidence="1" id="KW-0227">DNA damage</keyword>
<feature type="domain" description="Methylated-DNA-[protein]-cysteine S-methyltransferase DNA binding" evidence="2">
    <location>
        <begin position="17"/>
        <end position="90"/>
    </location>
</feature>
<reference evidence="3 4" key="1">
    <citation type="submission" date="2016-10" db="EMBL/GenBank/DDBJ databases">
        <authorList>
            <person name="de Groot N.N."/>
        </authorList>
    </citation>
    <scope>NUCLEOTIDE SEQUENCE [LARGE SCALE GENOMIC DNA]</scope>
    <source>
        <strain evidence="3 4">CGMCC 4.3491</strain>
    </source>
</reference>
<dbReference type="InterPro" id="IPR014048">
    <property type="entry name" value="MethylDNA_cys_MeTrfase_DNA-bd"/>
</dbReference>
<organism evidence="3 4">
    <name type="scientific">Herbiconiux ginsengi</name>
    <dbReference type="NCBI Taxonomy" id="381665"/>
    <lineage>
        <taxon>Bacteria</taxon>
        <taxon>Bacillati</taxon>
        <taxon>Actinomycetota</taxon>
        <taxon>Actinomycetes</taxon>
        <taxon>Micrococcales</taxon>
        <taxon>Microbacteriaceae</taxon>
        <taxon>Herbiconiux</taxon>
    </lineage>
</organism>
<evidence type="ECO:0000313" key="3">
    <source>
        <dbReference type="EMBL" id="SDY43018.1"/>
    </source>
</evidence>
<sequence length="127" mass="13966">MSPGSTDHQEPVSPPSFVDDVLDIVDSIPPGRVLSYGDVAALLGTRAARAVGSVMRRYGHAHPWWRVVRSGGLPPAGHEARAREHYEAEGTPLRAISREPGYAVEYAVARWQPLHPDAQQERITHSR</sequence>
<dbReference type="SUPFAM" id="SSF46767">
    <property type="entry name" value="Methylated DNA-protein cysteine methyltransferase, C-terminal domain"/>
    <property type="match status" value="1"/>
</dbReference>
<dbReference type="InterPro" id="IPR036388">
    <property type="entry name" value="WH-like_DNA-bd_sf"/>
</dbReference>
<evidence type="ECO:0000256" key="1">
    <source>
        <dbReference type="ARBA" id="ARBA00022763"/>
    </source>
</evidence>
<gene>
    <name evidence="3" type="ORF">SAMN05216554_0299</name>
</gene>
<evidence type="ECO:0000259" key="2">
    <source>
        <dbReference type="Pfam" id="PF01035"/>
    </source>
</evidence>
<proteinExistence type="predicted"/>
<keyword evidence="4" id="KW-1185">Reference proteome</keyword>
<dbReference type="GO" id="GO:0006281">
    <property type="term" value="P:DNA repair"/>
    <property type="evidence" value="ECO:0007669"/>
    <property type="project" value="InterPro"/>
</dbReference>
<dbReference type="InterPro" id="IPR052520">
    <property type="entry name" value="ATL_DNA_repair"/>
</dbReference>
<dbReference type="PANTHER" id="PTHR42942:SF1">
    <property type="entry name" value="ALKYLTRANSFERASE-LIKE PROTEIN 1"/>
    <property type="match status" value="1"/>
</dbReference>
<dbReference type="InterPro" id="IPR036217">
    <property type="entry name" value="MethylDNA_cys_MeTrfase_DNAb"/>
</dbReference>
<dbReference type="Proteomes" id="UP000198891">
    <property type="component" value="Unassembled WGS sequence"/>
</dbReference>
<dbReference type="AlphaFoldDB" id="A0A1H3JUJ4"/>